<sequence>MAEAIGLAASIIGVVQITGSLVSLGYNYLGGVRDVSNELRKLVDELHSLAQVLLVLRDHARDDILLQPTALQRLNDQNGPLPRCALELKTLQGKLEPKLGLRGMVKYLLWPLKEKETLQYIDSIKRYKSLFNLALTTDHFALSRTIDGCVRDTNQIMHELRNESSVLTSHVDRMLTAEKRNKILNWLYPGNFDQKHVETSGRRQKHTTGWIFGTAEFKKLVQRSA</sequence>
<dbReference type="InParanoid" id="A0A3N4KR65"/>
<organism evidence="1 2">
    <name type="scientific">Morchella conica CCBAS932</name>
    <dbReference type="NCBI Taxonomy" id="1392247"/>
    <lineage>
        <taxon>Eukaryota</taxon>
        <taxon>Fungi</taxon>
        <taxon>Dikarya</taxon>
        <taxon>Ascomycota</taxon>
        <taxon>Pezizomycotina</taxon>
        <taxon>Pezizomycetes</taxon>
        <taxon>Pezizales</taxon>
        <taxon>Morchellaceae</taxon>
        <taxon>Morchella</taxon>
    </lineage>
</organism>
<evidence type="ECO:0008006" key="3">
    <source>
        <dbReference type="Google" id="ProtNLM"/>
    </source>
</evidence>
<dbReference type="Proteomes" id="UP000277580">
    <property type="component" value="Unassembled WGS sequence"/>
</dbReference>
<dbReference type="EMBL" id="ML119125">
    <property type="protein sequence ID" value="RPB13084.1"/>
    <property type="molecule type" value="Genomic_DNA"/>
</dbReference>
<proteinExistence type="predicted"/>
<keyword evidence="2" id="KW-1185">Reference proteome</keyword>
<dbReference type="AlphaFoldDB" id="A0A3N4KR65"/>
<dbReference type="OrthoDB" id="195446at2759"/>
<gene>
    <name evidence="1" type="ORF">P167DRAFT_573828</name>
</gene>
<protein>
    <recommendedName>
        <fullName evidence="3">Fungal N-terminal domain-containing protein</fullName>
    </recommendedName>
</protein>
<reference evidence="1 2" key="1">
    <citation type="journal article" date="2018" name="Nat. Ecol. Evol.">
        <title>Pezizomycetes genomes reveal the molecular basis of ectomycorrhizal truffle lifestyle.</title>
        <authorList>
            <person name="Murat C."/>
            <person name="Payen T."/>
            <person name="Noel B."/>
            <person name="Kuo A."/>
            <person name="Morin E."/>
            <person name="Chen J."/>
            <person name="Kohler A."/>
            <person name="Krizsan K."/>
            <person name="Balestrini R."/>
            <person name="Da Silva C."/>
            <person name="Montanini B."/>
            <person name="Hainaut M."/>
            <person name="Levati E."/>
            <person name="Barry K.W."/>
            <person name="Belfiori B."/>
            <person name="Cichocki N."/>
            <person name="Clum A."/>
            <person name="Dockter R.B."/>
            <person name="Fauchery L."/>
            <person name="Guy J."/>
            <person name="Iotti M."/>
            <person name="Le Tacon F."/>
            <person name="Lindquist E.A."/>
            <person name="Lipzen A."/>
            <person name="Malagnac F."/>
            <person name="Mello A."/>
            <person name="Molinier V."/>
            <person name="Miyauchi S."/>
            <person name="Poulain J."/>
            <person name="Riccioni C."/>
            <person name="Rubini A."/>
            <person name="Sitrit Y."/>
            <person name="Splivallo R."/>
            <person name="Traeger S."/>
            <person name="Wang M."/>
            <person name="Zifcakova L."/>
            <person name="Wipf D."/>
            <person name="Zambonelli A."/>
            <person name="Paolocci F."/>
            <person name="Nowrousian M."/>
            <person name="Ottonello S."/>
            <person name="Baldrian P."/>
            <person name="Spatafora J.W."/>
            <person name="Henrissat B."/>
            <person name="Nagy L.G."/>
            <person name="Aury J.M."/>
            <person name="Wincker P."/>
            <person name="Grigoriev I.V."/>
            <person name="Bonfante P."/>
            <person name="Martin F.M."/>
        </authorList>
    </citation>
    <scope>NUCLEOTIDE SEQUENCE [LARGE SCALE GENOMIC DNA]</scope>
    <source>
        <strain evidence="1 2">CCBAS932</strain>
    </source>
</reference>
<evidence type="ECO:0000313" key="2">
    <source>
        <dbReference type="Proteomes" id="UP000277580"/>
    </source>
</evidence>
<evidence type="ECO:0000313" key="1">
    <source>
        <dbReference type="EMBL" id="RPB13084.1"/>
    </source>
</evidence>
<dbReference type="STRING" id="1392247.A0A3N4KR65"/>
<accession>A0A3N4KR65</accession>
<name>A0A3N4KR65_9PEZI</name>